<dbReference type="EMBL" id="JAUHQB010000006">
    <property type="protein sequence ID" value="MDN4483769.1"/>
    <property type="molecule type" value="Genomic_DNA"/>
</dbReference>
<organism evidence="1 2">
    <name type="scientific">Demequina lignilytica</name>
    <dbReference type="NCBI Taxonomy" id="3051663"/>
    <lineage>
        <taxon>Bacteria</taxon>
        <taxon>Bacillati</taxon>
        <taxon>Actinomycetota</taxon>
        <taxon>Actinomycetes</taxon>
        <taxon>Micrococcales</taxon>
        <taxon>Demequinaceae</taxon>
        <taxon>Demequina</taxon>
    </lineage>
</organism>
<dbReference type="RefSeq" id="WP_301160521.1">
    <property type="nucleotide sequence ID" value="NZ_JAUHQB010000006.1"/>
</dbReference>
<gene>
    <name evidence="1" type="ORF">QQ002_09500</name>
</gene>
<dbReference type="Proteomes" id="UP001172756">
    <property type="component" value="Unassembled WGS sequence"/>
</dbReference>
<accession>A0AB35MJ10</accession>
<name>A0AB35MJ10_9MICO</name>
<reference evidence="1 2" key="1">
    <citation type="submission" date="2023-06" db="EMBL/GenBank/DDBJ databases">
        <title>SYSU T0a273.</title>
        <authorList>
            <person name="Gao L."/>
            <person name="Fang B.-Z."/>
            <person name="Li W.-J."/>
        </authorList>
    </citation>
    <scope>NUCLEOTIDE SEQUENCE [LARGE SCALE GENOMIC DNA]</scope>
    <source>
        <strain evidence="1 2">SYSU T0a273</strain>
    </source>
</reference>
<sequence>MPWASAGWRTRAWLAAAAVVVVALGLVLVLAETGGPASTAAPTATSVPATPAGDPELRASVLGFVPILAGYAYRSDASSGLVDVGELSWAERPTGSRDCVALRRALDLTTASDSAARRGDLYARLGYLQAVGGGSRVSTLTIALRVFADPEAPAEIVRLVAAADCAAIATVRPFVPGTEEGTHLIATEAVLETIPLAGPDLGVGLRVGPEALTLPDGRVWRETGPSLAVEDRVYLIARGPYLVCLGATDVADPDATTLAVADQLLDHLGAR</sequence>
<dbReference type="AlphaFoldDB" id="A0AB35MJ10"/>
<protein>
    <submittedName>
        <fullName evidence="1">Uncharacterized protein</fullName>
    </submittedName>
</protein>
<evidence type="ECO:0000313" key="2">
    <source>
        <dbReference type="Proteomes" id="UP001172756"/>
    </source>
</evidence>
<comment type="caution">
    <text evidence="1">The sequence shown here is derived from an EMBL/GenBank/DDBJ whole genome shotgun (WGS) entry which is preliminary data.</text>
</comment>
<evidence type="ECO:0000313" key="1">
    <source>
        <dbReference type="EMBL" id="MDN4483769.1"/>
    </source>
</evidence>
<proteinExistence type="predicted"/>